<dbReference type="Proteomes" id="UP001565369">
    <property type="component" value="Unassembled WGS sequence"/>
</dbReference>
<dbReference type="InterPro" id="IPR047656">
    <property type="entry name" value="IS481-like_transpos"/>
</dbReference>
<protein>
    <submittedName>
        <fullName evidence="2">Transposase InsO family protein</fullName>
    </submittedName>
</protein>
<sequence length="393" mass="45156">MPWSEVSVMDQRQEFVRLALQEGANRRELCRRFNISPDVGYKWLRRWQAGDRELADRSRCPHAMPRRSEAAVEAQVLAVRDKHPAWGARKIAHCLKRSGQTVPVPSTVHQILCRNGRVKPSENVPPNPGHRFEKEAPNLLWQMDFKGHLPLANGTRCHPLTVVDDHSRYVLCLKACADEQRLTVQDHLTTTFRCYGLPEAFYTDNGSPWGDTSGVRWTGLKVWLLKLGVRVVHARPCHPQARGKNERFHRTLKAEVFAMRRFRTLPEVQRAFDAWRPVYNLERPHQGLDMRVPADRFRPSARAMPTRVPNVEVEYDSGEIVRRVSSTRPYISFKGRFWKVPQAFARESLAIRPLDRDGHYGIFFASWQVASIDLTNGQPVSDVSEQVSAMSPD</sequence>
<dbReference type="Gene3D" id="3.30.420.10">
    <property type="entry name" value="Ribonuclease H-like superfamily/Ribonuclease H"/>
    <property type="match status" value="1"/>
</dbReference>
<gene>
    <name evidence="2" type="ORF">ABIG07_003434</name>
</gene>
<proteinExistence type="predicted"/>
<dbReference type="InterPro" id="IPR012337">
    <property type="entry name" value="RNaseH-like_sf"/>
</dbReference>
<dbReference type="EMBL" id="JBGBZJ010000003">
    <property type="protein sequence ID" value="MEY9454486.1"/>
    <property type="molecule type" value="Genomic_DNA"/>
</dbReference>
<feature type="domain" description="Integrase catalytic" evidence="1">
    <location>
        <begin position="133"/>
        <end position="301"/>
    </location>
</feature>
<dbReference type="InterPro" id="IPR036397">
    <property type="entry name" value="RNaseH_sf"/>
</dbReference>
<dbReference type="PANTHER" id="PTHR35004:SF6">
    <property type="entry name" value="TRANSPOSASE"/>
    <property type="match status" value="1"/>
</dbReference>
<evidence type="ECO:0000313" key="2">
    <source>
        <dbReference type="EMBL" id="MEY9454486.1"/>
    </source>
</evidence>
<accession>A0ABV4FUA5</accession>
<dbReference type="InterPro" id="IPR001584">
    <property type="entry name" value="Integrase_cat-core"/>
</dbReference>
<evidence type="ECO:0000313" key="3">
    <source>
        <dbReference type="Proteomes" id="UP001565369"/>
    </source>
</evidence>
<dbReference type="InterPro" id="IPR009057">
    <property type="entry name" value="Homeodomain-like_sf"/>
</dbReference>
<dbReference type="SUPFAM" id="SSF46689">
    <property type="entry name" value="Homeodomain-like"/>
    <property type="match status" value="1"/>
</dbReference>
<evidence type="ECO:0000259" key="1">
    <source>
        <dbReference type="PROSITE" id="PS50994"/>
    </source>
</evidence>
<dbReference type="PANTHER" id="PTHR35004">
    <property type="entry name" value="TRANSPOSASE RV3428C-RELATED"/>
    <property type="match status" value="1"/>
</dbReference>
<organism evidence="2 3">
    <name type="scientific">Bradyrhizobium ottawaense</name>
    <dbReference type="NCBI Taxonomy" id="931866"/>
    <lineage>
        <taxon>Bacteria</taxon>
        <taxon>Pseudomonadati</taxon>
        <taxon>Pseudomonadota</taxon>
        <taxon>Alphaproteobacteria</taxon>
        <taxon>Hyphomicrobiales</taxon>
        <taxon>Nitrobacteraceae</taxon>
        <taxon>Bradyrhizobium</taxon>
    </lineage>
</organism>
<comment type="caution">
    <text evidence="2">The sequence shown here is derived from an EMBL/GenBank/DDBJ whole genome shotgun (WGS) entry which is preliminary data.</text>
</comment>
<dbReference type="Pfam" id="PF13565">
    <property type="entry name" value="HTH_32"/>
    <property type="match status" value="1"/>
</dbReference>
<keyword evidence="3" id="KW-1185">Reference proteome</keyword>
<dbReference type="NCBIfam" id="NF033577">
    <property type="entry name" value="transpos_IS481"/>
    <property type="match status" value="1"/>
</dbReference>
<dbReference type="SUPFAM" id="SSF53098">
    <property type="entry name" value="Ribonuclease H-like"/>
    <property type="match status" value="1"/>
</dbReference>
<name>A0ABV4FUA5_9BRAD</name>
<reference evidence="2 3" key="1">
    <citation type="submission" date="2024-07" db="EMBL/GenBank/DDBJ databases">
        <title>Genomic Encyclopedia of Type Strains, Phase V (KMG-V): Genome sequencing to study the core and pangenomes of soil and plant-associated prokaryotes.</title>
        <authorList>
            <person name="Whitman W."/>
        </authorList>
    </citation>
    <scope>NUCLEOTIDE SEQUENCE [LARGE SCALE GENOMIC DNA]</scope>
    <source>
        <strain evidence="2 3">USDA 152</strain>
    </source>
</reference>
<dbReference type="PROSITE" id="PS50994">
    <property type="entry name" value="INTEGRASE"/>
    <property type="match status" value="1"/>
</dbReference>
<dbReference type="RefSeq" id="WP_049801950.1">
    <property type="nucleotide sequence ID" value="NZ_AP021854.1"/>
</dbReference>
<dbReference type="Pfam" id="PF00665">
    <property type="entry name" value="rve"/>
    <property type="match status" value="1"/>
</dbReference>